<dbReference type="Pfam" id="PF00534">
    <property type="entry name" value="Glycos_transf_1"/>
    <property type="match status" value="1"/>
</dbReference>
<dbReference type="InterPro" id="IPR001296">
    <property type="entry name" value="Glyco_trans_1"/>
</dbReference>
<comment type="caution">
    <text evidence="3">The sequence shown here is derived from an EMBL/GenBank/DDBJ whole genome shotgun (WGS) entry which is preliminary data.</text>
</comment>
<dbReference type="PANTHER" id="PTHR45947">
    <property type="entry name" value="SULFOQUINOVOSYL TRANSFERASE SQD2"/>
    <property type="match status" value="1"/>
</dbReference>
<evidence type="ECO:0000259" key="1">
    <source>
        <dbReference type="Pfam" id="PF00534"/>
    </source>
</evidence>
<dbReference type="InterPro" id="IPR028098">
    <property type="entry name" value="Glyco_trans_4-like_N"/>
</dbReference>
<sequence>MGSSEESNRKKVLIYSGMLKLVNKSGVGQAVRHQKQALEQVGVPFTMDKNDHYDVVHLNTIFPDSLFMSKRAKRKGKKVIYHAHSTMEDFRNSFIGSNLFAPLFKRWITHCYNSGDIIITPTDYAKDLLKSYGLKPPIISLSNGIDSNFFKKTIEARERFRKKYQLSKDQKVVISVGHYIKRKGILDFIELAKRLPEYEFFWFGYTNLNMIQPKIRKAIKHPPANLHFPGYVSRSEIRDAYCGSDLFLFLTYEETEGIVLLEALAAQIPVLIRDIPIYSNFKDGEVLYKADSIEQFHEKIIKIVEGKLPDLTENGHRIAKERDLKVIGKRLKEIYQ</sequence>
<dbReference type="EMBL" id="JAOUSE010000015">
    <property type="protein sequence ID" value="MCU9594198.1"/>
    <property type="molecule type" value="Genomic_DNA"/>
</dbReference>
<evidence type="ECO:0000259" key="2">
    <source>
        <dbReference type="Pfam" id="PF13439"/>
    </source>
</evidence>
<gene>
    <name evidence="3" type="ORF">OEV82_06985</name>
</gene>
<feature type="domain" description="Glycosyl transferase family 1" evidence="1">
    <location>
        <begin position="157"/>
        <end position="310"/>
    </location>
</feature>
<dbReference type="InterPro" id="IPR050194">
    <property type="entry name" value="Glycosyltransferase_grp1"/>
</dbReference>
<dbReference type="Gene3D" id="3.40.50.2000">
    <property type="entry name" value="Glycogen Phosphorylase B"/>
    <property type="match status" value="2"/>
</dbReference>
<feature type="domain" description="Glycosyltransferase subfamily 4-like N-terminal" evidence="2">
    <location>
        <begin position="50"/>
        <end position="147"/>
    </location>
</feature>
<dbReference type="RefSeq" id="WP_173657939.1">
    <property type="nucleotide sequence ID" value="NZ_JAOUSE010000015.1"/>
</dbReference>
<protein>
    <submittedName>
        <fullName evidence="3">Glycosyltransferase family 4 protein</fullName>
    </submittedName>
</protein>
<dbReference type="CDD" id="cd03801">
    <property type="entry name" value="GT4_PimA-like"/>
    <property type="match status" value="1"/>
</dbReference>
<accession>A0ABT2WEU1</accession>
<proteinExistence type="predicted"/>
<dbReference type="Pfam" id="PF13439">
    <property type="entry name" value="Glyco_transf_4"/>
    <property type="match status" value="1"/>
</dbReference>
<name>A0ABT2WEU1_9BACI</name>
<organism evidence="3 4">
    <name type="scientific">Pallidibacillus thermolactis</name>
    <dbReference type="NCBI Taxonomy" id="251051"/>
    <lineage>
        <taxon>Bacteria</taxon>
        <taxon>Bacillati</taxon>
        <taxon>Bacillota</taxon>
        <taxon>Bacilli</taxon>
        <taxon>Bacillales</taxon>
        <taxon>Bacillaceae</taxon>
        <taxon>Pallidibacillus</taxon>
    </lineage>
</organism>
<reference evidence="3 4" key="1">
    <citation type="submission" date="2022-10" db="EMBL/GenBank/DDBJ databases">
        <title>Description of Fervidibacillus gen. nov. in the family Fervidibacillaceae fam. nov. with two species, Fervidibacillus albus sp. nov., and Fervidibacillus halotolerans sp. nov., isolated from tidal flat sediments.</title>
        <authorList>
            <person name="Kwon K.K."/>
            <person name="Yang S.-H."/>
        </authorList>
    </citation>
    <scope>NUCLEOTIDE SEQUENCE [LARGE SCALE GENOMIC DNA]</scope>
    <source>
        <strain evidence="3 4">DSM 23332</strain>
    </source>
</reference>
<dbReference type="PANTHER" id="PTHR45947:SF3">
    <property type="entry name" value="SULFOQUINOVOSYL TRANSFERASE SQD2"/>
    <property type="match status" value="1"/>
</dbReference>
<evidence type="ECO:0000313" key="4">
    <source>
        <dbReference type="Proteomes" id="UP001208656"/>
    </source>
</evidence>
<evidence type="ECO:0000313" key="3">
    <source>
        <dbReference type="EMBL" id="MCU9594198.1"/>
    </source>
</evidence>
<dbReference type="Proteomes" id="UP001208656">
    <property type="component" value="Unassembled WGS sequence"/>
</dbReference>
<dbReference type="SUPFAM" id="SSF53756">
    <property type="entry name" value="UDP-Glycosyltransferase/glycogen phosphorylase"/>
    <property type="match status" value="1"/>
</dbReference>
<keyword evidence="4" id="KW-1185">Reference proteome</keyword>